<evidence type="ECO:0000313" key="1">
    <source>
        <dbReference type="EMBL" id="MEQ2175230.1"/>
    </source>
</evidence>
<evidence type="ECO:0000313" key="2">
    <source>
        <dbReference type="Proteomes" id="UP001476798"/>
    </source>
</evidence>
<protein>
    <submittedName>
        <fullName evidence="1">Uncharacterized protein</fullName>
    </submittedName>
</protein>
<sequence>VIRVLFDVISSAGTSRCSDALAWGSVTRQGTTAGLSGRRYTISKWMADGTKRFCRSPCQRQRASSMPYTGNVSLEHLRRESL</sequence>
<accession>A0ABV0NVB3</accession>
<reference evidence="1 2" key="1">
    <citation type="submission" date="2021-06" db="EMBL/GenBank/DDBJ databases">
        <authorList>
            <person name="Palmer J.M."/>
        </authorList>
    </citation>
    <scope>NUCLEOTIDE SEQUENCE [LARGE SCALE GENOMIC DNA]</scope>
    <source>
        <strain evidence="1 2">GA_2019</strain>
        <tissue evidence="1">Muscle</tissue>
    </source>
</reference>
<dbReference type="Proteomes" id="UP001476798">
    <property type="component" value="Unassembled WGS sequence"/>
</dbReference>
<gene>
    <name evidence="1" type="ORF">GOODEAATRI_015969</name>
</gene>
<proteinExistence type="predicted"/>
<name>A0ABV0NVB3_9TELE</name>
<keyword evidence="2" id="KW-1185">Reference proteome</keyword>
<comment type="caution">
    <text evidence="1">The sequence shown here is derived from an EMBL/GenBank/DDBJ whole genome shotgun (WGS) entry which is preliminary data.</text>
</comment>
<feature type="non-terminal residue" evidence="1">
    <location>
        <position position="1"/>
    </location>
</feature>
<dbReference type="EMBL" id="JAHRIO010051183">
    <property type="protein sequence ID" value="MEQ2175230.1"/>
    <property type="molecule type" value="Genomic_DNA"/>
</dbReference>
<organism evidence="1 2">
    <name type="scientific">Goodea atripinnis</name>
    <dbReference type="NCBI Taxonomy" id="208336"/>
    <lineage>
        <taxon>Eukaryota</taxon>
        <taxon>Metazoa</taxon>
        <taxon>Chordata</taxon>
        <taxon>Craniata</taxon>
        <taxon>Vertebrata</taxon>
        <taxon>Euteleostomi</taxon>
        <taxon>Actinopterygii</taxon>
        <taxon>Neopterygii</taxon>
        <taxon>Teleostei</taxon>
        <taxon>Neoteleostei</taxon>
        <taxon>Acanthomorphata</taxon>
        <taxon>Ovalentaria</taxon>
        <taxon>Atherinomorphae</taxon>
        <taxon>Cyprinodontiformes</taxon>
        <taxon>Goodeidae</taxon>
        <taxon>Goodea</taxon>
    </lineage>
</organism>